<evidence type="ECO:0000313" key="2">
    <source>
        <dbReference type="EMBL" id="MBC5722477.1"/>
    </source>
</evidence>
<reference evidence="2" key="1">
    <citation type="submission" date="2020-08" db="EMBL/GenBank/DDBJ databases">
        <title>Genome public.</title>
        <authorList>
            <person name="Liu C."/>
            <person name="Sun Q."/>
        </authorList>
    </citation>
    <scope>NUCLEOTIDE SEQUENCE</scope>
    <source>
        <strain evidence="2">NSJ-23</strain>
    </source>
</reference>
<proteinExistence type="predicted"/>
<organism evidence="2 3">
    <name type="scientific">Flintibacter hominis</name>
    <dbReference type="NCBI Taxonomy" id="2763048"/>
    <lineage>
        <taxon>Bacteria</taxon>
        <taxon>Bacillati</taxon>
        <taxon>Bacillota</taxon>
        <taxon>Clostridia</taxon>
        <taxon>Eubacteriales</taxon>
        <taxon>Flintibacter</taxon>
    </lineage>
</organism>
<protein>
    <submittedName>
        <fullName evidence="2">Uncharacterized protein</fullName>
    </submittedName>
</protein>
<dbReference type="EMBL" id="JACOPO010000003">
    <property type="protein sequence ID" value="MBC5722477.1"/>
    <property type="molecule type" value="Genomic_DNA"/>
</dbReference>
<feature type="transmembrane region" description="Helical" evidence="1">
    <location>
        <begin position="102"/>
        <end position="121"/>
    </location>
</feature>
<dbReference type="Proteomes" id="UP000628736">
    <property type="component" value="Unassembled WGS sequence"/>
</dbReference>
<keyword evidence="1" id="KW-0812">Transmembrane</keyword>
<evidence type="ECO:0000313" key="3">
    <source>
        <dbReference type="Proteomes" id="UP000628736"/>
    </source>
</evidence>
<evidence type="ECO:0000256" key="1">
    <source>
        <dbReference type="SAM" id="Phobius"/>
    </source>
</evidence>
<gene>
    <name evidence="2" type="ORF">H8S11_06600</name>
</gene>
<comment type="caution">
    <text evidence="2">The sequence shown here is derived from an EMBL/GenBank/DDBJ whole genome shotgun (WGS) entry which is preliminary data.</text>
</comment>
<feature type="transmembrane region" description="Helical" evidence="1">
    <location>
        <begin position="44"/>
        <end position="63"/>
    </location>
</feature>
<accession>A0A8J6J9M4</accession>
<keyword evidence="1" id="KW-1133">Transmembrane helix</keyword>
<keyword evidence="1" id="KW-0472">Membrane</keyword>
<dbReference type="RefSeq" id="WP_186852595.1">
    <property type="nucleotide sequence ID" value="NZ_JACOPO010000003.1"/>
</dbReference>
<keyword evidence="3" id="KW-1185">Reference proteome</keyword>
<dbReference type="AlphaFoldDB" id="A0A8J6J9M4"/>
<sequence length="132" mass="15072">MPTAFLDSFQLIVAFYLFYVSIKGSGQMYRFFDISEEDQMRVRLPLRLIYAIAGIIALVESAVCMLQNQMFTQTITENGVIIIQNFSIEVLPFLTYDMMSTISSALTLVIVLLLAGVVIWLRKLSHRNSKKH</sequence>
<feature type="transmembrane region" description="Helical" evidence="1">
    <location>
        <begin position="12"/>
        <end position="32"/>
    </location>
</feature>
<name>A0A8J6J9M4_9FIRM</name>